<gene>
    <name evidence="1" type="ORF">DEBURN_LOCUS8673</name>
</gene>
<dbReference type="Proteomes" id="UP000789706">
    <property type="component" value="Unassembled WGS sequence"/>
</dbReference>
<keyword evidence="2" id="KW-1185">Reference proteome</keyword>
<evidence type="ECO:0000313" key="2">
    <source>
        <dbReference type="Proteomes" id="UP000789706"/>
    </source>
</evidence>
<organism evidence="1 2">
    <name type="scientific">Diversispora eburnea</name>
    <dbReference type="NCBI Taxonomy" id="1213867"/>
    <lineage>
        <taxon>Eukaryota</taxon>
        <taxon>Fungi</taxon>
        <taxon>Fungi incertae sedis</taxon>
        <taxon>Mucoromycota</taxon>
        <taxon>Glomeromycotina</taxon>
        <taxon>Glomeromycetes</taxon>
        <taxon>Diversisporales</taxon>
        <taxon>Diversisporaceae</taxon>
        <taxon>Diversispora</taxon>
    </lineage>
</organism>
<dbReference type="EMBL" id="CAJVPK010001353">
    <property type="protein sequence ID" value="CAG8583190.1"/>
    <property type="molecule type" value="Genomic_DNA"/>
</dbReference>
<name>A0A9N9BYX2_9GLOM</name>
<evidence type="ECO:0000313" key="1">
    <source>
        <dbReference type="EMBL" id="CAG8583190.1"/>
    </source>
</evidence>
<sequence length="52" mass="5871">MDPNLSKSDGSSVNAYDIDSNELLKYDDSKESKECINLNSVNNIAYKKTRKD</sequence>
<accession>A0A9N9BYX2</accession>
<protein>
    <submittedName>
        <fullName evidence="1">2007_t:CDS:1</fullName>
    </submittedName>
</protein>
<proteinExistence type="predicted"/>
<reference evidence="1" key="1">
    <citation type="submission" date="2021-06" db="EMBL/GenBank/DDBJ databases">
        <authorList>
            <person name="Kallberg Y."/>
            <person name="Tangrot J."/>
            <person name="Rosling A."/>
        </authorList>
    </citation>
    <scope>NUCLEOTIDE SEQUENCE</scope>
    <source>
        <strain evidence="1">AZ414A</strain>
    </source>
</reference>
<dbReference type="AlphaFoldDB" id="A0A9N9BYX2"/>
<comment type="caution">
    <text evidence="1">The sequence shown here is derived from an EMBL/GenBank/DDBJ whole genome shotgun (WGS) entry which is preliminary data.</text>
</comment>